<dbReference type="Proteomes" id="UP000325755">
    <property type="component" value="Chromosome"/>
</dbReference>
<evidence type="ECO:0000313" key="2">
    <source>
        <dbReference type="EMBL" id="QFY43514.1"/>
    </source>
</evidence>
<dbReference type="EMBL" id="CP044205">
    <property type="protein sequence ID" value="QFY43514.1"/>
    <property type="molecule type" value="Genomic_DNA"/>
</dbReference>
<keyword evidence="1" id="KW-0472">Membrane</keyword>
<dbReference type="InParanoid" id="A0A5Q0BMS4"/>
<keyword evidence="1" id="KW-0812">Transmembrane</keyword>
<keyword evidence="1" id="KW-1133">Transmembrane helix</keyword>
<feature type="transmembrane region" description="Helical" evidence="1">
    <location>
        <begin position="12"/>
        <end position="37"/>
    </location>
</feature>
<dbReference type="RefSeq" id="WP_153249497.1">
    <property type="nucleotide sequence ID" value="NZ_CP044205.1"/>
</dbReference>
<gene>
    <name evidence="2" type="ORF">F6R98_13530</name>
</gene>
<dbReference type="KEGG" id="mmob:F6R98_13530"/>
<organism evidence="2 3">
    <name type="scientific">Candidatus Methylospira mobilis</name>
    <dbReference type="NCBI Taxonomy" id="1808979"/>
    <lineage>
        <taxon>Bacteria</taxon>
        <taxon>Pseudomonadati</taxon>
        <taxon>Pseudomonadota</taxon>
        <taxon>Gammaproteobacteria</taxon>
        <taxon>Methylococcales</taxon>
        <taxon>Methylococcaceae</taxon>
        <taxon>Candidatus Methylospira</taxon>
    </lineage>
</organism>
<dbReference type="Pfam" id="PF11295">
    <property type="entry name" value="DUF3096"/>
    <property type="match status" value="1"/>
</dbReference>
<accession>A0A5Q0BMS4</accession>
<protein>
    <submittedName>
        <fullName evidence="2">DUF3096 domain-containing protein</fullName>
    </submittedName>
</protein>
<proteinExistence type="predicted"/>
<dbReference type="InterPro" id="IPR021446">
    <property type="entry name" value="DUF3096"/>
</dbReference>
<evidence type="ECO:0000256" key="1">
    <source>
        <dbReference type="SAM" id="Phobius"/>
    </source>
</evidence>
<dbReference type="AlphaFoldDB" id="A0A5Q0BMS4"/>
<keyword evidence="3" id="KW-1185">Reference proteome</keyword>
<reference evidence="2 3" key="1">
    <citation type="submission" date="2019-09" db="EMBL/GenBank/DDBJ databases">
        <title>Ecophysiology of the spiral-shaped methanotroph Methylospira mobilis as revealed by the complete genome sequence.</title>
        <authorList>
            <person name="Oshkin I.Y."/>
            <person name="Dedysh S.N."/>
            <person name="Miroshnikov K."/>
            <person name="Danilova O.V."/>
            <person name="Hakobyan A."/>
            <person name="Liesack W."/>
        </authorList>
    </citation>
    <scope>NUCLEOTIDE SEQUENCE [LARGE SCALE GENOMIC DNA]</scope>
    <source>
        <strain evidence="2 3">Shm1</strain>
    </source>
</reference>
<sequence>MYIQNVQLEPLLALVIGILILLVPRFLNYFVAVYLIVRGVLGLMQHTSL</sequence>
<evidence type="ECO:0000313" key="3">
    <source>
        <dbReference type="Proteomes" id="UP000325755"/>
    </source>
</evidence>
<name>A0A5Q0BMS4_9GAMM</name>